<dbReference type="EMBL" id="KV017498">
    <property type="protein sequence ID" value="KZV18192.1"/>
    <property type="molecule type" value="Genomic_DNA"/>
</dbReference>
<proteinExistence type="predicted"/>
<organism evidence="1 2">
    <name type="scientific">Dorcoceras hygrometricum</name>
    <dbReference type="NCBI Taxonomy" id="472368"/>
    <lineage>
        <taxon>Eukaryota</taxon>
        <taxon>Viridiplantae</taxon>
        <taxon>Streptophyta</taxon>
        <taxon>Embryophyta</taxon>
        <taxon>Tracheophyta</taxon>
        <taxon>Spermatophyta</taxon>
        <taxon>Magnoliopsida</taxon>
        <taxon>eudicotyledons</taxon>
        <taxon>Gunneridae</taxon>
        <taxon>Pentapetalae</taxon>
        <taxon>asterids</taxon>
        <taxon>lamiids</taxon>
        <taxon>Lamiales</taxon>
        <taxon>Gesneriaceae</taxon>
        <taxon>Didymocarpoideae</taxon>
        <taxon>Trichosporeae</taxon>
        <taxon>Loxocarpinae</taxon>
        <taxon>Dorcoceras</taxon>
    </lineage>
</organism>
<accession>A0A2Z7A902</accession>
<name>A0A2Z7A902_9LAMI</name>
<protein>
    <submittedName>
        <fullName evidence="1">Uncharacterized protein</fullName>
    </submittedName>
</protein>
<evidence type="ECO:0000313" key="2">
    <source>
        <dbReference type="Proteomes" id="UP000250235"/>
    </source>
</evidence>
<keyword evidence="2" id="KW-1185">Reference proteome</keyword>
<evidence type="ECO:0000313" key="1">
    <source>
        <dbReference type="EMBL" id="KZV18192.1"/>
    </source>
</evidence>
<dbReference type="Proteomes" id="UP000250235">
    <property type="component" value="Unassembled WGS sequence"/>
</dbReference>
<reference evidence="1 2" key="1">
    <citation type="journal article" date="2015" name="Proc. Natl. Acad. Sci. U.S.A.">
        <title>The resurrection genome of Boea hygrometrica: A blueprint for survival of dehydration.</title>
        <authorList>
            <person name="Xiao L."/>
            <person name="Yang G."/>
            <person name="Zhang L."/>
            <person name="Yang X."/>
            <person name="Zhao S."/>
            <person name="Ji Z."/>
            <person name="Zhou Q."/>
            <person name="Hu M."/>
            <person name="Wang Y."/>
            <person name="Chen M."/>
            <person name="Xu Y."/>
            <person name="Jin H."/>
            <person name="Xiao X."/>
            <person name="Hu G."/>
            <person name="Bao F."/>
            <person name="Hu Y."/>
            <person name="Wan P."/>
            <person name="Li L."/>
            <person name="Deng X."/>
            <person name="Kuang T."/>
            <person name="Xiang C."/>
            <person name="Zhu J.K."/>
            <person name="Oliver M.J."/>
            <person name="He Y."/>
        </authorList>
    </citation>
    <scope>NUCLEOTIDE SEQUENCE [LARGE SCALE GENOMIC DNA]</scope>
    <source>
        <strain evidence="2">cv. XS01</strain>
    </source>
</reference>
<gene>
    <name evidence="1" type="ORF">F511_35417</name>
</gene>
<sequence>MDMVSFAQDVVPLQIIEPTPIATAEQPPVLKRKSMKRKLRLPKWSDDENVEERVVVENVEKPITVEVTVGEISMEPTEEERHASAQLETTDDVDVIIEKVIAETSQLATDEEEQLFDETVVGEIVFGDTPVEKADDLEQWFDRSYDNLFLGTMSN</sequence>
<dbReference type="AlphaFoldDB" id="A0A2Z7A902"/>